<evidence type="ECO:0000256" key="3">
    <source>
        <dbReference type="SAM" id="SignalP"/>
    </source>
</evidence>
<keyword evidence="2" id="KW-1133">Transmembrane helix</keyword>
<keyword evidence="2" id="KW-0472">Membrane</keyword>
<name>A0ABP0KWD6_9DINO</name>
<keyword evidence="3" id="KW-0732">Signal</keyword>
<feature type="chain" id="PRO_5045398989" evidence="3">
    <location>
        <begin position="25"/>
        <end position="1428"/>
    </location>
</feature>
<evidence type="ECO:0000256" key="2">
    <source>
        <dbReference type="SAM" id="Phobius"/>
    </source>
</evidence>
<evidence type="ECO:0000313" key="5">
    <source>
        <dbReference type="Proteomes" id="UP001642484"/>
    </source>
</evidence>
<feature type="signal peptide" evidence="3">
    <location>
        <begin position="1"/>
        <end position="24"/>
    </location>
</feature>
<keyword evidence="5" id="KW-1185">Reference proteome</keyword>
<organism evidence="4 5">
    <name type="scientific">Durusdinium trenchii</name>
    <dbReference type="NCBI Taxonomy" id="1381693"/>
    <lineage>
        <taxon>Eukaryota</taxon>
        <taxon>Sar</taxon>
        <taxon>Alveolata</taxon>
        <taxon>Dinophyceae</taxon>
        <taxon>Suessiales</taxon>
        <taxon>Symbiodiniaceae</taxon>
        <taxon>Durusdinium</taxon>
    </lineage>
</organism>
<feature type="region of interest" description="Disordered" evidence="1">
    <location>
        <begin position="47"/>
        <end position="70"/>
    </location>
</feature>
<evidence type="ECO:0000313" key="4">
    <source>
        <dbReference type="EMBL" id="CAK9031201.1"/>
    </source>
</evidence>
<comment type="caution">
    <text evidence="4">The sequence shown here is derived from an EMBL/GenBank/DDBJ whole genome shotgun (WGS) entry which is preliminary data.</text>
</comment>
<dbReference type="Proteomes" id="UP001642484">
    <property type="component" value="Unassembled WGS sequence"/>
</dbReference>
<proteinExistence type="predicted"/>
<evidence type="ECO:0000256" key="1">
    <source>
        <dbReference type="SAM" id="MobiDB-lite"/>
    </source>
</evidence>
<sequence>MMVLRYVLASLLLLSDPLVRLSQSWGVGDLSFPSFFAGNDTCPAGETCEKTEGEGGVRGVPPRPDEKPQPNGWPLSVEWLIRMSLRMISDAASTSLHYCGTLCASIGLAARWTYWLAVATVALFMLQLLVWTCNWVLIPLFRHWVAFWRYLRGQGQWYELAQIHGVRVFRPKWFGPQGREDWTAAYVQQEVRGRGDGREPFDLLVTDGTAIARLRHGTLRGRTNRFGFKAECDSVHASSHRYYRNQLEGMDCRVQSLRPKAMNTDFDLQDAAGKGPLARCATAAWLCGYSRVGVCGGIGKAVRKGLACIFCSGCLCGNRTRAPPGSGASTPRHENSETESEAEDETSCQAESVAFLVNSKATSLSLVPCQDAARGNKVKLLPSDAEVSSAEDLRHEDGNFYFSGCNHHRALYEGQAAKRTCVYEGCDREVKASKAGLRLCKLHGAKEERDYPPKARKAIALDETAKALQAIAKAVTSKDEAASHDKGKLASIGKTEERLVFLVRGCDALTVSLGKATVGKELFHSLRATSTQGRPQLRAMQFPVNINNRIAYGLASMRVGGKDAKTVPEFCLSAADFPLTSEEEFDNWTGCVDLKFKKRPKPPMTLNAWYRNALREAWAVSCVYGSEHYSAFEQAATYLLKLGEDHAYMWPAHAIFSVWEELWSRYIEELKDLDRELRRAMKEESPTFERIRFFVAAPGCFGPQAQREEGGPVLVLGPPLSSRVRQTLFLPPFTWDSAKVLRSQPKFSESQVAERMESIRKAQQAKNQEMVNEGKKMKKVGGEVPQDEQGTDSKVGECPVSQEIIPTQEAPPEEFTSIHPTDQEMEMAELLEGPDPTFFEDHDRDKPTREVQVTGDSLCNEAKERGEKMGEIDQTNLTEGFGEQLITYVKNQLLLQKEENPNHNLGLDDVRRALEQARARGCPSLSAAADEALQGASLNRAGYSPNVGSWKKDLLSPESGDVGPEARQCLLLHCSAGYLYENYGKVPSWDEVQKQTNEMRKELIGQAAEAGRRLGECPDMMPRSEADLRVFVHDLLHWSHDKDYRTLASFPSSLLLDRTLHVIRMASDGDLSREVITGALSSGHGSQQIHLLVHHGHMRLLVPNKLECKPPIIREVIAAGWECHLEAAHGSEASVRARDYLLCPRCAQPEEVPRRSGNRPPSVLGLHLCSDASERIGEWKPGVLESKDLTHDTWTDAELAEWLGPQADVFNQALDKGLDFLEVYAGKARASHAVLAHGGLALYLGLDHGQDFRKAQDRSVGRALVRRLRPRHLWGAFPCTPFCAWIRLAILRNCDMTLRLKEGRMHLRYILDLCGIQVDDGREAHLENPLTSLAWKEPLAVETLARLHLKPTLIRATHAAMQVLAAVEACYGFHLHTAYLRTYHNVVADALTRKDADEVIREVQFIRLGALAEGYTAALLATGKNPWN</sequence>
<reference evidence="4 5" key="1">
    <citation type="submission" date="2024-02" db="EMBL/GenBank/DDBJ databases">
        <authorList>
            <person name="Chen Y."/>
            <person name="Shah S."/>
            <person name="Dougan E. K."/>
            <person name="Thang M."/>
            <person name="Chan C."/>
        </authorList>
    </citation>
    <scope>NUCLEOTIDE SEQUENCE [LARGE SCALE GENOMIC DNA]</scope>
</reference>
<feature type="transmembrane region" description="Helical" evidence="2">
    <location>
        <begin position="114"/>
        <end position="141"/>
    </location>
</feature>
<protein>
    <submittedName>
        <fullName evidence="4">Uncharacterized protein</fullName>
    </submittedName>
</protein>
<keyword evidence="2" id="KW-0812">Transmembrane</keyword>
<accession>A0ABP0KWD6</accession>
<gene>
    <name evidence="4" type="ORF">CCMP2556_LOCUS18195</name>
</gene>
<feature type="region of interest" description="Disordered" evidence="1">
    <location>
        <begin position="322"/>
        <end position="345"/>
    </location>
</feature>
<dbReference type="EMBL" id="CAXAMN010010224">
    <property type="protein sequence ID" value="CAK9031201.1"/>
    <property type="molecule type" value="Genomic_DNA"/>
</dbReference>